<sequence length="195" mass="20598">MSGPAIFPAVFNRRSEITVKDDTPLTDAGAVAPAFSQPVGVSRRCLLGGAALGLAAITLGALPVAQAADNAQDSALADFIRVSGVLTARQQLNPVLSGLIFGEMKKEDPAFADQLSSLAGVIHQPPAQWSASMTTLAREITSVWYTGLIGSGDTMRVVTYEGALQFSATKDIFIVRSYCPNRPGFWASQPSGWRV</sequence>
<dbReference type="EMBL" id="AP018933">
    <property type="protein sequence ID" value="BBG29837.1"/>
    <property type="molecule type" value="Genomic_DNA"/>
</dbReference>
<accession>A0A348HDY5</accession>
<proteinExistence type="predicted"/>
<evidence type="ECO:0000313" key="1">
    <source>
        <dbReference type="EMBL" id="BBG29837.1"/>
    </source>
</evidence>
<gene>
    <name evidence="1" type="ORF">ZBT109_1076</name>
</gene>
<organism evidence="1 2">
    <name type="scientific">Zymobacter palmae</name>
    <dbReference type="NCBI Taxonomy" id="33074"/>
    <lineage>
        <taxon>Bacteria</taxon>
        <taxon>Pseudomonadati</taxon>
        <taxon>Pseudomonadota</taxon>
        <taxon>Gammaproteobacteria</taxon>
        <taxon>Oceanospirillales</taxon>
        <taxon>Halomonadaceae</taxon>
        <taxon>Zymobacter group</taxon>
        <taxon>Zymobacter</taxon>
    </lineage>
</organism>
<dbReference type="Pfam" id="PF12318">
    <property type="entry name" value="FAD-SLDH"/>
    <property type="match status" value="1"/>
</dbReference>
<keyword evidence="2" id="KW-1185">Reference proteome</keyword>
<protein>
    <submittedName>
        <fullName evidence="1">Predicted transcriptional regulators</fullName>
    </submittedName>
</protein>
<dbReference type="STRING" id="1123510.GCA_000620025_02299"/>
<dbReference type="InterPro" id="IPR024651">
    <property type="entry name" value="FAD-SLDH_ssu"/>
</dbReference>
<name>A0A348HDY5_9GAMM</name>
<dbReference type="Proteomes" id="UP000267342">
    <property type="component" value="Chromosome"/>
</dbReference>
<dbReference type="AlphaFoldDB" id="A0A348HDY5"/>
<reference evidence="1 2" key="1">
    <citation type="submission" date="2018-09" db="EMBL/GenBank/DDBJ databases">
        <title>Zymobacter palmae IAM14233 (=T109) whole genome analysis.</title>
        <authorList>
            <person name="Yanase H."/>
        </authorList>
    </citation>
    <scope>NUCLEOTIDE SEQUENCE [LARGE SCALE GENOMIC DNA]</scope>
    <source>
        <strain evidence="1 2">IAM14233</strain>
    </source>
</reference>
<dbReference type="KEGG" id="zpl:ZBT109_1076"/>
<dbReference type="PROSITE" id="PS51318">
    <property type="entry name" value="TAT"/>
    <property type="match status" value="1"/>
</dbReference>
<evidence type="ECO:0000313" key="2">
    <source>
        <dbReference type="Proteomes" id="UP000267342"/>
    </source>
</evidence>
<dbReference type="InterPro" id="IPR006311">
    <property type="entry name" value="TAT_signal"/>
</dbReference>
<dbReference type="OrthoDB" id="6162173at2"/>